<name>A0ABT2Y834_9MOLU</name>
<organism evidence="2 3">
    <name type="scientific">Paracholeplasma manati</name>
    <dbReference type="NCBI Taxonomy" id="591373"/>
    <lineage>
        <taxon>Bacteria</taxon>
        <taxon>Bacillati</taxon>
        <taxon>Mycoplasmatota</taxon>
        <taxon>Mollicutes</taxon>
        <taxon>Acholeplasmatales</taxon>
        <taxon>Acholeplasmataceae</taxon>
        <taxon>Paracholeplasma</taxon>
    </lineage>
</organism>
<keyword evidence="1" id="KW-0472">Membrane</keyword>
<keyword evidence="1" id="KW-0812">Transmembrane</keyword>
<feature type="transmembrane region" description="Helical" evidence="1">
    <location>
        <begin position="100"/>
        <end position="125"/>
    </location>
</feature>
<dbReference type="InterPro" id="IPR030949">
    <property type="entry name" value="ECF_S_folate_fam"/>
</dbReference>
<dbReference type="RefSeq" id="WP_263609083.1">
    <property type="nucleotide sequence ID" value="NZ_JAOVQM010000015.1"/>
</dbReference>
<comment type="caution">
    <text evidence="2">The sequence shown here is derived from an EMBL/GenBank/DDBJ whole genome shotgun (WGS) entry which is preliminary data.</text>
</comment>
<evidence type="ECO:0000313" key="3">
    <source>
        <dbReference type="Proteomes" id="UP001177160"/>
    </source>
</evidence>
<dbReference type="InterPro" id="IPR024529">
    <property type="entry name" value="ECF_trnsprt_substrate-spec"/>
</dbReference>
<dbReference type="Proteomes" id="UP001177160">
    <property type="component" value="Unassembled WGS sequence"/>
</dbReference>
<feature type="transmembrane region" description="Helical" evidence="1">
    <location>
        <begin position="36"/>
        <end position="61"/>
    </location>
</feature>
<reference evidence="2" key="1">
    <citation type="submission" date="2022-09" db="EMBL/GenBank/DDBJ databases">
        <title>Novel Mycoplasma species identified in domestic and wild animals.</title>
        <authorList>
            <person name="Volokhov D.V."/>
            <person name="Furtak V.A."/>
            <person name="Zagorodnyaya T.A."/>
        </authorList>
    </citation>
    <scope>NUCLEOTIDE SEQUENCE</scope>
    <source>
        <strain evidence="2">Oakley</strain>
    </source>
</reference>
<gene>
    <name evidence="2" type="ORF">N7548_08680</name>
</gene>
<dbReference type="Gene3D" id="1.10.1760.20">
    <property type="match status" value="1"/>
</dbReference>
<feature type="transmembrane region" description="Helical" evidence="1">
    <location>
        <begin position="137"/>
        <end position="156"/>
    </location>
</feature>
<feature type="transmembrane region" description="Helical" evidence="1">
    <location>
        <begin position="73"/>
        <end position="94"/>
    </location>
</feature>
<evidence type="ECO:0000313" key="2">
    <source>
        <dbReference type="EMBL" id="MCV2232894.1"/>
    </source>
</evidence>
<keyword evidence="3" id="KW-1185">Reference proteome</keyword>
<dbReference type="EMBL" id="JAOVQM010000015">
    <property type="protein sequence ID" value="MCV2232894.1"/>
    <property type="molecule type" value="Genomic_DNA"/>
</dbReference>
<dbReference type="NCBIfam" id="TIGR04518">
    <property type="entry name" value="ECF_S_folT_fam"/>
    <property type="match status" value="1"/>
</dbReference>
<proteinExistence type="predicted"/>
<sequence length="171" mass="18896">MKRSVKYLALAGVLTALSVALDVFVKQIVPVLNFGLPYYAIPLIIGGIVLGPIYGLMMGFVSDFIGFQLAPQGDYILLFSISAMAWGLIPGLFLKHKSGLIRIVVVLFLTHVFATASNTGSMFLYGWGDYAMASLALRLWMLPVNVAILSFITFFLNTRLQAVYEDFLFQK</sequence>
<keyword evidence="1" id="KW-1133">Transmembrane helix</keyword>
<dbReference type="Pfam" id="PF12822">
    <property type="entry name" value="ECF_trnsprt"/>
    <property type="match status" value="1"/>
</dbReference>
<accession>A0ABT2Y834</accession>
<protein>
    <submittedName>
        <fullName evidence="2">Folate family ECF transporter S component</fullName>
    </submittedName>
</protein>
<evidence type="ECO:0000256" key="1">
    <source>
        <dbReference type="SAM" id="Phobius"/>
    </source>
</evidence>